<organism evidence="4 5">
    <name type="scientific">Trichoderma longibrachiatum ATCC 18648</name>
    <dbReference type="NCBI Taxonomy" id="983965"/>
    <lineage>
        <taxon>Eukaryota</taxon>
        <taxon>Fungi</taxon>
        <taxon>Dikarya</taxon>
        <taxon>Ascomycota</taxon>
        <taxon>Pezizomycotina</taxon>
        <taxon>Sordariomycetes</taxon>
        <taxon>Hypocreomycetidae</taxon>
        <taxon>Hypocreales</taxon>
        <taxon>Hypocreaceae</taxon>
        <taxon>Trichoderma</taxon>
    </lineage>
</organism>
<dbReference type="PANTHER" id="PTHR35391:SF7">
    <property type="entry name" value="C2H2-TYPE DOMAIN-CONTAINING PROTEIN"/>
    <property type="match status" value="1"/>
</dbReference>
<dbReference type="Pfam" id="PF26082">
    <property type="entry name" value="zf-C2H2_AcuF"/>
    <property type="match status" value="1"/>
</dbReference>
<protein>
    <recommendedName>
        <fullName evidence="3">Oxidoreductase acuF-like C2H2 type zinc-finger domain-containing protein</fullName>
    </recommendedName>
</protein>
<dbReference type="Proteomes" id="UP000240760">
    <property type="component" value="Unassembled WGS sequence"/>
</dbReference>
<feature type="coiled-coil region" evidence="1">
    <location>
        <begin position="763"/>
        <end position="797"/>
    </location>
</feature>
<evidence type="ECO:0000256" key="2">
    <source>
        <dbReference type="SAM" id="MobiDB-lite"/>
    </source>
</evidence>
<feature type="compositionally biased region" description="Acidic residues" evidence="2">
    <location>
        <begin position="997"/>
        <end position="1008"/>
    </location>
</feature>
<feature type="compositionally biased region" description="Basic and acidic residues" evidence="2">
    <location>
        <begin position="1133"/>
        <end position="1172"/>
    </location>
</feature>
<keyword evidence="5" id="KW-1185">Reference proteome</keyword>
<gene>
    <name evidence="4" type="ORF">M440DRAFT_1469124</name>
</gene>
<feature type="region of interest" description="Disordered" evidence="2">
    <location>
        <begin position="321"/>
        <end position="344"/>
    </location>
</feature>
<sequence length="1243" mass="142402">MPTILRSFVLFCYHSHTPHVDSPKSAFITLPHDGGLCFVNPLLANRCYSSKYLAMETLADAGLAAMQRFKLLQQFEVSQSVQTEPEKWPKGLFLAQFDRFELWAVNLGVFVMGHGSLDYRIRDSESMREAILKMLQNLTRSLEEVLDYLNGDIESEDEGSDIESEMESDMDLLLDSVKDPIDRLYKMAVWIRNPATRLPSSKARNFQQIDQETKVDLFRSYEAFDYDYISSLFLQYEKEKALQESPTARHEEEAGGVDDQDQVWEPIRTTLELNRLRVSNGTESYLIRRIARANGRRRQQFAYWRSHKDKLRAHSSVVVDAPTHDVPDDGPGVEGGNKDSPAKAPLTVTTATQLRLSNGAGKEWFEKANVLDFAVSEYAPSAWEPSKDVVSFPLPPKVSAEDEFFECPYCYTICPASILAKRAWRAHVIRDLRPYVCTYERCSTAEQLYDNRDDWIQHETSAHHTILRCPKHEGETFTTKEAYETHIHEHHHGETLPLSLAQSTLDIHRGCPICSIGLQTTQKLQSHVALHLERFAMFTLPRSVEGAEGSDCESRSTGVNLASDRSSNGCSHTNSDSDGRDQDVNMSMQALMNDMRDLQNQLEESRSSTLQRPEQDATDFLRELAGIQMQVKRYEKIFNTCTWSIREKGALLEQLSELCIAAGMIKEAIGVLEQLQSLQLDLHLPSMQQSIQKKLESAHQVIQMVNEVDELFKDGSDIHTEPGRTRALDIFARSRSGMRHAETLSHILRTLVEDMLIKHREKVRLHQEEVRLHQEDVRSHQEEVRLHQEEVRLHQEEIKTVSELTNKMRSFDGKAVETRLEEIRVDRKQRQLSREEHQASSHRLEWKSNQMVEQGQIGDLLSISPEGMAELPRSDTMIINRESGDSSSAENDQSPPPPWRSGKDGERQTTTPVQESGEPDTGRESDPTTSPGAGDAQEGLVHEDRVSWRPNRDESPQPDISADFGKFSDWLSAEGERVSLTTTDNPDKQDTQADQQIQEDSEMEEEREQVEREMQVFRHIYHPLWVAAQLERQLEAKATDTQDKEGKLIAHQLEMDLRIYRDDVGKLESQFLTEARKQERSEKAQVLTTKIQSFHWKAVEKRLEEIRVGRRVRLEATRGLSTRLDEATEEVEEARQDEEAQEDGTQRADPEDGLAREPRQIRIVERGGERKRALSASPSRRPRPVGNRRQEAYQGSTSRRLALQSTVYWRCCKCAGGWLSYQLNYYCPMCQEWRCPGCEYSMS</sequence>
<feature type="region of interest" description="Disordered" evidence="2">
    <location>
        <begin position="980"/>
        <end position="1011"/>
    </location>
</feature>
<evidence type="ECO:0000313" key="5">
    <source>
        <dbReference type="Proteomes" id="UP000240760"/>
    </source>
</evidence>
<feature type="compositionally biased region" description="Basic and acidic residues" evidence="2">
    <location>
        <begin position="940"/>
        <end position="955"/>
    </location>
</feature>
<evidence type="ECO:0000313" key="4">
    <source>
        <dbReference type="EMBL" id="PTB78837.1"/>
    </source>
</evidence>
<feature type="domain" description="Oxidoreductase acuF-like C2H2 type zinc-finger" evidence="3">
    <location>
        <begin position="403"/>
        <end position="432"/>
    </location>
</feature>
<feature type="region of interest" description="Disordered" evidence="2">
    <location>
        <begin position="881"/>
        <end position="964"/>
    </location>
</feature>
<feature type="region of interest" description="Disordered" evidence="2">
    <location>
        <begin position="1123"/>
        <end position="1196"/>
    </location>
</feature>
<accession>A0A2T4CB82</accession>
<keyword evidence="1" id="KW-0175">Coiled coil</keyword>
<reference evidence="4 5" key="1">
    <citation type="submission" date="2016-07" db="EMBL/GenBank/DDBJ databases">
        <title>Multiple horizontal gene transfer events from other fungi enriched the ability of initially mycotrophic Trichoderma (Ascomycota) to feed on dead plant biomass.</title>
        <authorList>
            <consortium name="DOE Joint Genome Institute"/>
            <person name="Aerts A."/>
            <person name="Atanasova L."/>
            <person name="Chenthamara K."/>
            <person name="Zhang J."/>
            <person name="Grujic M."/>
            <person name="Henrissat B."/>
            <person name="Kuo A."/>
            <person name="Salamov A."/>
            <person name="Lipzen A."/>
            <person name="Labutti K."/>
            <person name="Barry K."/>
            <person name="Miao Y."/>
            <person name="Rahimi M.J."/>
            <person name="Shen Q."/>
            <person name="Grigoriev I.V."/>
            <person name="Kubicek C.P."/>
            <person name="Druzhinina I.S."/>
        </authorList>
    </citation>
    <scope>NUCLEOTIDE SEQUENCE [LARGE SCALE GENOMIC DNA]</scope>
    <source>
        <strain evidence="4 5">ATCC 18648</strain>
    </source>
</reference>
<dbReference type="PANTHER" id="PTHR35391">
    <property type="entry name" value="C2H2-TYPE DOMAIN-CONTAINING PROTEIN-RELATED"/>
    <property type="match status" value="1"/>
</dbReference>
<feature type="region of interest" description="Disordered" evidence="2">
    <location>
        <begin position="546"/>
        <end position="582"/>
    </location>
</feature>
<dbReference type="EMBL" id="KZ679129">
    <property type="protein sequence ID" value="PTB78837.1"/>
    <property type="molecule type" value="Genomic_DNA"/>
</dbReference>
<evidence type="ECO:0000259" key="3">
    <source>
        <dbReference type="Pfam" id="PF26082"/>
    </source>
</evidence>
<dbReference type="InterPro" id="IPR058925">
    <property type="entry name" value="zf-C2H2_AcuF"/>
</dbReference>
<feature type="compositionally biased region" description="Polar residues" evidence="2">
    <location>
        <begin position="555"/>
        <end position="574"/>
    </location>
</feature>
<dbReference type="AlphaFoldDB" id="A0A2T4CB82"/>
<dbReference type="OrthoDB" id="20872at2759"/>
<dbReference type="STRING" id="983965.A0A2T4CB82"/>
<proteinExistence type="predicted"/>
<evidence type="ECO:0000256" key="1">
    <source>
        <dbReference type="SAM" id="Coils"/>
    </source>
</evidence>
<feature type="region of interest" description="Disordered" evidence="2">
    <location>
        <begin position="827"/>
        <end position="851"/>
    </location>
</feature>
<feature type="compositionally biased region" description="Basic and acidic residues" evidence="2">
    <location>
        <begin position="827"/>
        <end position="846"/>
    </location>
</feature>
<name>A0A2T4CB82_TRILO</name>